<keyword evidence="1" id="KW-0862">Zinc</keyword>
<dbReference type="SMART" id="SM00343">
    <property type="entry name" value="ZnF_C2HC"/>
    <property type="match status" value="1"/>
</dbReference>
<reference evidence="4 5" key="1">
    <citation type="journal article" date="2018" name="Nat. Ecol. Evol.">
        <title>Pezizomycetes genomes reveal the molecular basis of ectomycorrhizal truffle lifestyle.</title>
        <authorList>
            <person name="Murat C."/>
            <person name="Payen T."/>
            <person name="Noel B."/>
            <person name="Kuo A."/>
            <person name="Morin E."/>
            <person name="Chen J."/>
            <person name="Kohler A."/>
            <person name="Krizsan K."/>
            <person name="Balestrini R."/>
            <person name="Da Silva C."/>
            <person name="Montanini B."/>
            <person name="Hainaut M."/>
            <person name="Levati E."/>
            <person name="Barry K.W."/>
            <person name="Belfiori B."/>
            <person name="Cichocki N."/>
            <person name="Clum A."/>
            <person name="Dockter R.B."/>
            <person name="Fauchery L."/>
            <person name="Guy J."/>
            <person name="Iotti M."/>
            <person name="Le Tacon F."/>
            <person name="Lindquist E.A."/>
            <person name="Lipzen A."/>
            <person name="Malagnac F."/>
            <person name="Mello A."/>
            <person name="Molinier V."/>
            <person name="Miyauchi S."/>
            <person name="Poulain J."/>
            <person name="Riccioni C."/>
            <person name="Rubini A."/>
            <person name="Sitrit Y."/>
            <person name="Splivallo R."/>
            <person name="Traeger S."/>
            <person name="Wang M."/>
            <person name="Zifcakova L."/>
            <person name="Wipf D."/>
            <person name="Zambonelli A."/>
            <person name="Paolocci F."/>
            <person name="Nowrousian M."/>
            <person name="Ottonello S."/>
            <person name="Baldrian P."/>
            <person name="Spatafora J.W."/>
            <person name="Henrissat B."/>
            <person name="Nagy L.G."/>
            <person name="Aury J.M."/>
            <person name="Wincker P."/>
            <person name="Grigoriev I.V."/>
            <person name="Bonfante P."/>
            <person name="Martin F.M."/>
        </authorList>
    </citation>
    <scope>NUCLEOTIDE SEQUENCE [LARGE SCALE GENOMIC DNA]</scope>
    <source>
        <strain evidence="4 5">RN42</strain>
    </source>
</reference>
<dbReference type="Gene3D" id="2.40.70.10">
    <property type="entry name" value="Acid Proteases"/>
    <property type="match status" value="1"/>
</dbReference>
<accession>A0A3N4IIG3</accession>
<feature type="compositionally biased region" description="Basic and acidic residues" evidence="2">
    <location>
        <begin position="689"/>
        <end position="702"/>
    </location>
</feature>
<dbReference type="PROSITE" id="PS50158">
    <property type="entry name" value="ZF_CCHC"/>
    <property type="match status" value="1"/>
</dbReference>
<gene>
    <name evidence="4" type="ORF">BJ508DRAFT_304139</name>
</gene>
<feature type="compositionally biased region" description="Low complexity" evidence="2">
    <location>
        <begin position="165"/>
        <end position="174"/>
    </location>
</feature>
<dbReference type="InterPro" id="IPR021109">
    <property type="entry name" value="Peptidase_aspartic_dom_sf"/>
</dbReference>
<feature type="compositionally biased region" description="Polar residues" evidence="2">
    <location>
        <begin position="538"/>
        <end position="547"/>
    </location>
</feature>
<dbReference type="Pfam" id="PF00098">
    <property type="entry name" value="zf-CCHC"/>
    <property type="match status" value="1"/>
</dbReference>
<feature type="region of interest" description="Disordered" evidence="2">
    <location>
        <begin position="665"/>
        <end position="726"/>
    </location>
</feature>
<evidence type="ECO:0000313" key="4">
    <source>
        <dbReference type="EMBL" id="RPA83961.1"/>
    </source>
</evidence>
<protein>
    <recommendedName>
        <fullName evidence="3">CCHC-type domain-containing protein</fullName>
    </recommendedName>
</protein>
<dbReference type="AlphaFoldDB" id="A0A3N4IIG3"/>
<evidence type="ECO:0000256" key="1">
    <source>
        <dbReference type="PROSITE-ProRule" id="PRU00047"/>
    </source>
</evidence>
<evidence type="ECO:0000259" key="3">
    <source>
        <dbReference type="PROSITE" id="PS50158"/>
    </source>
</evidence>
<dbReference type="InterPro" id="IPR036875">
    <property type="entry name" value="Znf_CCHC_sf"/>
</dbReference>
<keyword evidence="1" id="KW-0479">Metal-binding</keyword>
<dbReference type="SUPFAM" id="SSF57756">
    <property type="entry name" value="Retrovirus zinc finger-like domains"/>
    <property type="match status" value="1"/>
</dbReference>
<feature type="compositionally biased region" description="Polar residues" evidence="2">
    <location>
        <begin position="507"/>
        <end position="530"/>
    </location>
</feature>
<keyword evidence="5" id="KW-1185">Reference proteome</keyword>
<name>A0A3N4IIG3_ASCIM</name>
<dbReference type="STRING" id="1160509.A0A3N4IIG3"/>
<feature type="region of interest" description="Disordered" evidence="2">
    <location>
        <begin position="782"/>
        <end position="807"/>
    </location>
</feature>
<organism evidence="4 5">
    <name type="scientific">Ascobolus immersus RN42</name>
    <dbReference type="NCBI Taxonomy" id="1160509"/>
    <lineage>
        <taxon>Eukaryota</taxon>
        <taxon>Fungi</taxon>
        <taxon>Dikarya</taxon>
        <taxon>Ascomycota</taxon>
        <taxon>Pezizomycotina</taxon>
        <taxon>Pezizomycetes</taxon>
        <taxon>Pezizales</taxon>
        <taxon>Ascobolaceae</taxon>
        <taxon>Ascobolus</taxon>
    </lineage>
</organism>
<feature type="region of interest" description="Disordered" evidence="2">
    <location>
        <begin position="225"/>
        <end position="247"/>
    </location>
</feature>
<sequence length="1144" mass="126400">MVTHTAWAMPEGVSWEDGYADFDLDAFDDAAYIHDALEVPAGDDCDNELRRQEGGVLADQTQVSEKEVDGRVGDVLRDLEKDRSPTTTKSQDPDQSSLSTLHHLTSTEDSFLRTHQYWTKKHDIERERLIRYLHNPFALLGDGESSPTTTTATIVAKTDGRPEDSGSSSSSEDGYISVSKQLRPKKPGWIFGGPEFLTPLSSPVSSEINFEPEWFDEFYDVVSFPEDQQNPAPPQRPASKPLHRPSPTLTAVFPASRSVTMSLITATFSNAPGELIEEFFEAIETEEMLRIDNAKLMGAEATVLKDFQEKGGVVKRARMKAGLRGEALQYMNTLAPDVRMDYDLARKALLRRFGQEKDSETSEERKERIQLEAMQKMATLKQGNMSIKEYCLLLEDLSEVLTAGTLPKQLIKLWVDGLASPHDRATVLMAIKADNLSADPSGVCKAAKEFLVLESRIVEPVMAAKALEKAQQQTPADVSQVLASLKELTQGIHGLGQQFTQALNQQQVTRSFRPQHQRAASDSSSQQFVGQTYGGQPVRQSLNGAPVPNSQKKCFNCQQMGHISRDCTNAHVPWNGRRDQSAPPSQSRQPMTQAYVEIVDEDYMEPSTLTPATSSNTIPVEVTRTSSSVPSTCGYDAYVVDLLDFPNRHSVNSVDVAQSLVAGAEPTPLRQMQHRTKAAKPLAVQDLLNKPDRPKPYDRPADKPTAPQSAPLFVPEAPSKRAVDGPDVVMLDDDPEEMTEQDTLASQLFRSRMQDPAFTKALIDAAVEKLSAESAQMKAQLKATKKPGRGRQAPPIQGLSPLSSEEDDGRLTAKKLLHKIKFTMHHPGLPSNEALFTFGELCDACPRLRAQFNAAMRSSDPKKRGKHAEPEEQLAVIVTFLQTLIDTASELCADDETDTWLADEASIADCALFFTYGTIYVRATLKAHRIGAILIDCGALINMTTMSIVLALGAKNDLEAVAGEMTYKMAAGTIHPLRYKWRTVMKIACAHVKVTLFVTETEAPYGILLSRKFMQQAKIRGDYERDHYTMGDVTGRRILMPRYNPPLRRSLTSADIPVYVNCEPPAPTGGFAVPMDRDSHVVSHDQTRQLLLHATKALMAKVANNEPILDISDEDDPFTQEESAPVSEADIYAELESGKGWSRV</sequence>
<evidence type="ECO:0000313" key="5">
    <source>
        <dbReference type="Proteomes" id="UP000275078"/>
    </source>
</evidence>
<feature type="region of interest" description="Disordered" evidence="2">
    <location>
        <begin position="79"/>
        <end position="100"/>
    </location>
</feature>
<proteinExistence type="predicted"/>
<dbReference type="GO" id="GO:0008270">
    <property type="term" value="F:zinc ion binding"/>
    <property type="evidence" value="ECO:0007669"/>
    <property type="project" value="UniProtKB-KW"/>
</dbReference>
<keyword evidence="1" id="KW-0863">Zinc-finger</keyword>
<dbReference type="OrthoDB" id="3863715at2759"/>
<feature type="region of interest" description="Disordered" evidence="2">
    <location>
        <begin position="1110"/>
        <end position="1131"/>
    </location>
</feature>
<feature type="domain" description="CCHC-type" evidence="3">
    <location>
        <begin position="553"/>
        <end position="569"/>
    </location>
</feature>
<dbReference type="EMBL" id="ML119661">
    <property type="protein sequence ID" value="RPA83961.1"/>
    <property type="molecule type" value="Genomic_DNA"/>
</dbReference>
<feature type="region of interest" description="Disordered" evidence="2">
    <location>
        <begin position="507"/>
        <end position="547"/>
    </location>
</feature>
<feature type="compositionally biased region" description="Polar residues" evidence="2">
    <location>
        <begin position="85"/>
        <end position="95"/>
    </location>
</feature>
<evidence type="ECO:0000256" key="2">
    <source>
        <dbReference type="SAM" id="MobiDB-lite"/>
    </source>
</evidence>
<dbReference type="GO" id="GO:0003676">
    <property type="term" value="F:nucleic acid binding"/>
    <property type="evidence" value="ECO:0007669"/>
    <property type="project" value="InterPro"/>
</dbReference>
<dbReference type="Proteomes" id="UP000275078">
    <property type="component" value="Unassembled WGS sequence"/>
</dbReference>
<dbReference type="InterPro" id="IPR001878">
    <property type="entry name" value="Znf_CCHC"/>
</dbReference>
<dbReference type="Gene3D" id="4.10.60.10">
    <property type="entry name" value="Zinc finger, CCHC-type"/>
    <property type="match status" value="1"/>
</dbReference>
<feature type="region of interest" description="Disordered" evidence="2">
    <location>
        <begin position="143"/>
        <end position="176"/>
    </location>
</feature>